<keyword evidence="1" id="KW-0812">Transmembrane</keyword>
<dbReference type="PANTHER" id="PTHR23028:SF53">
    <property type="entry name" value="ACYL_TRANSF_3 DOMAIN-CONTAINING PROTEIN"/>
    <property type="match status" value="1"/>
</dbReference>
<evidence type="ECO:0000256" key="1">
    <source>
        <dbReference type="SAM" id="Phobius"/>
    </source>
</evidence>
<feature type="transmembrane region" description="Helical" evidence="1">
    <location>
        <begin position="79"/>
        <end position="99"/>
    </location>
</feature>
<keyword evidence="3" id="KW-0012">Acyltransferase</keyword>
<keyword evidence="1" id="KW-0472">Membrane</keyword>
<accession>A0A931LVN4</accession>
<dbReference type="AlphaFoldDB" id="A0A931LVN4"/>
<evidence type="ECO:0000313" key="4">
    <source>
        <dbReference type="Proteomes" id="UP000727962"/>
    </source>
</evidence>
<protein>
    <submittedName>
        <fullName evidence="3">Acyltransferase</fullName>
    </submittedName>
</protein>
<reference evidence="3" key="1">
    <citation type="submission" date="2020-07" db="EMBL/GenBank/DDBJ databases">
        <title>Huge and variable diversity of episymbiotic CPR bacteria and DPANN archaea in groundwater ecosystems.</title>
        <authorList>
            <person name="He C.Y."/>
            <person name="Keren R."/>
            <person name="Whittaker M."/>
            <person name="Farag I.F."/>
            <person name="Doudna J."/>
            <person name="Cate J.H.D."/>
            <person name="Banfield J.F."/>
        </authorList>
    </citation>
    <scope>NUCLEOTIDE SEQUENCE</scope>
    <source>
        <strain evidence="3">NC_groundwater_17_Pr7_B-0.1um_64_12</strain>
    </source>
</reference>
<dbReference type="InterPro" id="IPR050879">
    <property type="entry name" value="Acyltransferase_3"/>
</dbReference>
<dbReference type="Pfam" id="PF01757">
    <property type="entry name" value="Acyl_transf_3"/>
    <property type="match status" value="1"/>
</dbReference>
<evidence type="ECO:0000259" key="2">
    <source>
        <dbReference type="Pfam" id="PF01757"/>
    </source>
</evidence>
<proteinExistence type="predicted"/>
<keyword evidence="1" id="KW-1133">Transmembrane helix</keyword>
<dbReference type="InterPro" id="IPR002656">
    <property type="entry name" value="Acyl_transf_3_dom"/>
</dbReference>
<feature type="transmembrane region" description="Helical" evidence="1">
    <location>
        <begin position="31"/>
        <end position="59"/>
    </location>
</feature>
<organism evidence="3 4">
    <name type="scientific">Fimbriimonas ginsengisoli</name>
    <dbReference type="NCBI Taxonomy" id="1005039"/>
    <lineage>
        <taxon>Bacteria</taxon>
        <taxon>Bacillati</taxon>
        <taxon>Armatimonadota</taxon>
        <taxon>Fimbriimonadia</taxon>
        <taxon>Fimbriimonadales</taxon>
        <taxon>Fimbriimonadaceae</taxon>
        <taxon>Fimbriimonas</taxon>
    </lineage>
</organism>
<dbReference type="Proteomes" id="UP000727962">
    <property type="component" value="Unassembled WGS sequence"/>
</dbReference>
<feature type="transmembrane region" description="Helical" evidence="1">
    <location>
        <begin position="252"/>
        <end position="277"/>
    </location>
</feature>
<feature type="transmembrane region" description="Helical" evidence="1">
    <location>
        <begin position="219"/>
        <end position="240"/>
    </location>
</feature>
<gene>
    <name evidence="3" type="ORF">HYR64_05515</name>
</gene>
<feature type="transmembrane region" description="Helical" evidence="1">
    <location>
        <begin position="159"/>
        <end position="178"/>
    </location>
</feature>
<dbReference type="PANTHER" id="PTHR23028">
    <property type="entry name" value="ACETYLTRANSFERASE"/>
    <property type="match status" value="1"/>
</dbReference>
<feature type="domain" description="Acyltransferase 3" evidence="2">
    <location>
        <begin position="1"/>
        <end position="330"/>
    </location>
</feature>
<dbReference type="GO" id="GO:0016020">
    <property type="term" value="C:membrane"/>
    <property type="evidence" value="ECO:0007669"/>
    <property type="project" value="TreeGrafter"/>
</dbReference>
<name>A0A931LVN4_FIMGI</name>
<sequence>MRAIAWFTVFCSHLLPRDAVSIPVPGWAKAVWVAAVPAGTYGVTLFFVLSSFLITSLLLDEQARTGVIDIRAFYVRRVLRIWPLYFAILALGTLISPLVTPSVPVTGQVLFRYVTFTGNLAAVAGAAAPISIGILWSVCVEEQFYLCWPWVLRIFRGRAMVAACLAMIGMGALVRYQMTAHSSHFVWGHSLTHLDCFALGALVALWVRRSPASPTRATPMLILLGLLGLPLAEHVLHLRMPGQHTTTPWEATAYFVMAALCALVVWQAALLKGGLLCNGLLTGLGKRTYGLYCFHGLVLSIAWHFLDRWHFWPVAAPALAGTLGLAFLSYRFYEMPFLRLKRRFQKVESGGA</sequence>
<feature type="transmembrane region" description="Helical" evidence="1">
    <location>
        <begin position="312"/>
        <end position="333"/>
    </location>
</feature>
<dbReference type="GO" id="GO:0009103">
    <property type="term" value="P:lipopolysaccharide biosynthetic process"/>
    <property type="evidence" value="ECO:0007669"/>
    <property type="project" value="TreeGrafter"/>
</dbReference>
<feature type="transmembrane region" description="Helical" evidence="1">
    <location>
        <begin position="289"/>
        <end position="306"/>
    </location>
</feature>
<dbReference type="GO" id="GO:0016747">
    <property type="term" value="F:acyltransferase activity, transferring groups other than amino-acyl groups"/>
    <property type="evidence" value="ECO:0007669"/>
    <property type="project" value="InterPro"/>
</dbReference>
<evidence type="ECO:0000313" key="3">
    <source>
        <dbReference type="EMBL" id="MBI1756547.1"/>
    </source>
</evidence>
<keyword evidence="3" id="KW-0808">Transferase</keyword>
<dbReference type="EMBL" id="JACOSL010000033">
    <property type="protein sequence ID" value="MBI1756547.1"/>
    <property type="molecule type" value="Genomic_DNA"/>
</dbReference>
<feature type="transmembrane region" description="Helical" evidence="1">
    <location>
        <begin position="119"/>
        <end position="138"/>
    </location>
</feature>
<comment type="caution">
    <text evidence="3">The sequence shown here is derived from an EMBL/GenBank/DDBJ whole genome shotgun (WGS) entry which is preliminary data.</text>
</comment>
<feature type="transmembrane region" description="Helical" evidence="1">
    <location>
        <begin position="184"/>
        <end position="207"/>
    </location>
</feature>